<dbReference type="InterPro" id="IPR020843">
    <property type="entry name" value="ER"/>
</dbReference>
<dbReference type="Proteomes" id="UP000315522">
    <property type="component" value="Unassembled WGS sequence"/>
</dbReference>
<organism evidence="2 3">
    <name type="scientific">Lachnellula willkommii</name>
    <dbReference type="NCBI Taxonomy" id="215461"/>
    <lineage>
        <taxon>Eukaryota</taxon>
        <taxon>Fungi</taxon>
        <taxon>Dikarya</taxon>
        <taxon>Ascomycota</taxon>
        <taxon>Pezizomycotina</taxon>
        <taxon>Leotiomycetes</taxon>
        <taxon>Helotiales</taxon>
        <taxon>Lachnaceae</taxon>
        <taxon>Lachnellula</taxon>
    </lineage>
</organism>
<dbReference type="Pfam" id="PF08240">
    <property type="entry name" value="ADH_N"/>
    <property type="match status" value="1"/>
</dbReference>
<dbReference type="Gene3D" id="3.90.180.10">
    <property type="entry name" value="Medium-chain alcohol dehydrogenases, catalytic domain"/>
    <property type="match status" value="1"/>
</dbReference>
<accession>A0A559MJP8</accession>
<reference evidence="2 3" key="1">
    <citation type="submission" date="2018-05" db="EMBL/GenBank/DDBJ databases">
        <title>Genome sequencing and assembly of the regulated plant pathogen Lachnellula willkommii and related sister species for the development of diagnostic species identification markers.</title>
        <authorList>
            <person name="Giroux E."/>
            <person name="Bilodeau G."/>
        </authorList>
    </citation>
    <scope>NUCLEOTIDE SEQUENCE [LARGE SCALE GENOMIC DNA]</scope>
    <source>
        <strain evidence="2 3">CBS 172.35</strain>
    </source>
</reference>
<dbReference type="GO" id="GO:0008270">
    <property type="term" value="F:zinc ion binding"/>
    <property type="evidence" value="ECO:0007669"/>
    <property type="project" value="InterPro"/>
</dbReference>
<dbReference type="InterPro" id="IPR036291">
    <property type="entry name" value="NAD(P)-bd_dom_sf"/>
</dbReference>
<dbReference type="PROSITE" id="PS01162">
    <property type="entry name" value="QOR_ZETA_CRYSTAL"/>
    <property type="match status" value="1"/>
</dbReference>
<feature type="domain" description="Enoyl reductase (ER)" evidence="1">
    <location>
        <begin position="12"/>
        <end position="348"/>
    </location>
</feature>
<gene>
    <name evidence="2" type="ORF">LAWI1_G000730</name>
</gene>
<dbReference type="InterPro" id="IPR013154">
    <property type="entry name" value="ADH-like_N"/>
</dbReference>
<dbReference type="GO" id="GO:0016491">
    <property type="term" value="F:oxidoreductase activity"/>
    <property type="evidence" value="ECO:0007669"/>
    <property type="project" value="InterPro"/>
</dbReference>
<dbReference type="CDD" id="cd08241">
    <property type="entry name" value="QOR1"/>
    <property type="match status" value="1"/>
</dbReference>
<dbReference type="Pfam" id="PF00107">
    <property type="entry name" value="ADH_zinc_N"/>
    <property type="match status" value="1"/>
</dbReference>
<dbReference type="SMART" id="SM00829">
    <property type="entry name" value="PKS_ER"/>
    <property type="match status" value="1"/>
</dbReference>
<proteinExistence type="predicted"/>
<dbReference type="PANTHER" id="PTHR43677:SF4">
    <property type="entry name" value="QUINONE OXIDOREDUCTASE-LIKE PROTEIN 2"/>
    <property type="match status" value="1"/>
</dbReference>
<keyword evidence="3" id="KW-1185">Reference proteome</keyword>
<dbReference type="Gene3D" id="3.40.50.720">
    <property type="entry name" value="NAD(P)-binding Rossmann-like Domain"/>
    <property type="match status" value="1"/>
</dbReference>
<dbReference type="AlphaFoldDB" id="A0A559MJP8"/>
<dbReference type="SUPFAM" id="SSF51735">
    <property type="entry name" value="NAD(P)-binding Rossmann-fold domains"/>
    <property type="match status" value="1"/>
</dbReference>
<evidence type="ECO:0000313" key="2">
    <source>
        <dbReference type="EMBL" id="TVY93182.1"/>
    </source>
</evidence>
<protein>
    <submittedName>
        <fullName evidence="2">Quinone oxidoreductase-like protein-like protein</fullName>
    </submittedName>
</protein>
<dbReference type="InterPro" id="IPR002364">
    <property type="entry name" value="Quin_OxRdtase/zeta-crystal_CS"/>
</dbReference>
<sequence length="358" mass="38850">MHAIQLSSIVEGPSQLAASKVRDPIPKSNEYLIDVYACGMNFFDLLQIRGKYQNQPTLPWIAGSEFSGVIASVPEDRRFNKFNKGDRVFGAEQGAFATKISVPETQLQLNPDGWSFQDAAALYLTGPTSVAGLTLRANVQKGMTIDPSLVKLNGFVNTLLGDWVLIHGAAGGVGLSAIQVAKALGTHVVATATGSSNIQICKSYGADHVIDYLKFPNWDEEAMKISGNHGVDVVWDTVGLISQSLKCVAFGARVVVVGFVGGDIESIKANRVLLKNISIVGLHWGAYSKHEPHTIPKIWDRLFKLIADKKFRSIVYQPQDKVELEGLSTVGHALHLLQERASWGKVVVNVTTEVTANM</sequence>
<dbReference type="InterPro" id="IPR011032">
    <property type="entry name" value="GroES-like_sf"/>
</dbReference>
<evidence type="ECO:0000313" key="3">
    <source>
        <dbReference type="Proteomes" id="UP000315522"/>
    </source>
</evidence>
<evidence type="ECO:0000259" key="1">
    <source>
        <dbReference type="SMART" id="SM00829"/>
    </source>
</evidence>
<dbReference type="InterPro" id="IPR051397">
    <property type="entry name" value="Zn-ADH-like_protein"/>
</dbReference>
<comment type="caution">
    <text evidence="2">The sequence shown here is derived from an EMBL/GenBank/DDBJ whole genome shotgun (WGS) entry which is preliminary data.</text>
</comment>
<dbReference type="PANTHER" id="PTHR43677">
    <property type="entry name" value="SHORT-CHAIN DEHYDROGENASE/REDUCTASE"/>
    <property type="match status" value="1"/>
</dbReference>
<dbReference type="InterPro" id="IPR013149">
    <property type="entry name" value="ADH-like_C"/>
</dbReference>
<dbReference type="SUPFAM" id="SSF50129">
    <property type="entry name" value="GroES-like"/>
    <property type="match status" value="1"/>
</dbReference>
<dbReference type="EMBL" id="QGML01000174">
    <property type="protein sequence ID" value="TVY93182.1"/>
    <property type="molecule type" value="Genomic_DNA"/>
</dbReference>
<dbReference type="GO" id="GO:0005739">
    <property type="term" value="C:mitochondrion"/>
    <property type="evidence" value="ECO:0007669"/>
    <property type="project" value="TreeGrafter"/>
</dbReference>
<name>A0A559MJP8_9HELO</name>